<name>A0A939B467_9BACT</name>
<dbReference type="PROSITE" id="PS51379">
    <property type="entry name" value="4FE4S_FER_2"/>
    <property type="match status" value="1"/>
</dbReference>
<sequence length="264" mass="28418">MNIENVHLVYFSATYTTRKVVRAVAARLPGTVVEHDITALEPPDDVALSDRGDLMVVGVPVYAGRVPVMAADALLRFRGRGTPAIAVCVYGNRAYDDALVELCDLLGDGGFGVVAAGAFVARHSIFTSIAAGRPDEADMAAIGRFGDACASLLASLPSVYGLVPPAVPGNRPYKTPGAIPIYPSGSRKKCTHCELCVRLCPVHAISPLRPTRTDGNICMSCGRCVEVCSQHTRCFSGMMYKMAQRKITKLCRERKEPEWYLAGR</sequence>
<evidence type="ECO:0000256" key="1">
    <source>
        <dbReference type="ARBA" id="ARBA00022723"/>
    </source>
</evidence>
<keyword evidence="6" id="KW-1185">Reference proteome</keyword>
<keyword evidence="2" id="KW-0408">Iron</keyword>
<dbReference type="SUPFAM" id="SSF54862">
    <property type="entry name" value="4Fe-4S ferredoxins"/>
    <property type="match status" value="1"/>
</dbReference>
<organism evidence="5 6">
    <name type="scientific">Marseilla massiliensis</name>
    <dbReference type="NCBI Taxonomy" id="1841864"/>
    <lineage>
        <taxon>Bacteria</taxon>
        <taxon>Pseudomonadati</taxon>
        <taxon>Bacteroidota</taxon>
        <taxon>Bacteroidia</taxon>
        <taxon>Bacteroidales</taxon>
        <taxon>Prevotellaceae</taxon>
        <taxon>Marseilla</taxon>
    </lineage>
</organism>
<dbReference type="EMBL" id="JACJJL010000030">
    <property type="protein sequence ID" value="MBM6662813.1"/>
    <property type="molecule type" value="Genomic_DNA"/>
</dbReference>
<evidence type="ECO:0000256" key="2">
    <source>
        <dbReference type="ARBA" id="ARBA00023004"/>
    </source>
</evidence>
<reference evidence="5 6" key="1">
    <citation type="journal article" date="2021" name="Sci. Rep.">
        <title>The distribution of antibiotic resistance genes in chicken gut microbiota commensals.</title>
        <authorList>
            <person name="Juricova H."/>
            <person name="Matiasovicova J."/>
            <person name="Kubasova T."/>
            <person name="Cejkova D."/>
            <person name="Rychlik I."/>
        </authorList>
    </citation>
    <scope>NUCLEOTIDE SEQUENCE [LARGE SCALE GENOMIC DNA]</scope>
    <source>
        <strain evidence="5 6">An819</strain>
    </source>
</reference>
<evidence type="ECO:0000259" key="4">
    <source>
        <dbReference type="PROSITE" id="PS51379"/>
    </source>
</evidence>
<dbReference type="Gene3D" id="3.40.50.360">
    <property type="match status" value="1"/>
</dbReference>
<dbReference type="GO" id="GO:0051536">
    <property type="term" value="F:iron-sulfur cluster binding"/>
    <property type="evidence" value="ECO:0007669"/>
    <property type="project" value="UniProtKB-KW"/>
</dbReference>
<evidence type="ECO:0000313" key="5">
    <source>
        <dbReference type="EMBL" id="MBM6662813.1"/>
    </source>
</evidence>
<dbReference type="InterPro" id="IPR017896">
    <property type="entry name" value="4Fe4S_Fe-S-bd"/>
</dbReference>
<feature type="domain" description="4Fe-4S ferredoxin-type" evidence="4">
    <location>
        <begin position="181"/>
        <end position="210"/>
    </location>
</feature>
<dbReference type="AlphaFoldDB" id="A0A939B467"/>
<dbReference type="GO" id="GO:0046872">
    <property type="term" value="F:metal ion binding"/>
    <property type="evidence" value="ECO:0007669"/>
    <property type="project" value="UniProtKB-KW"/>
</dbReference>
<gene>
    <name evidence="5" type="ORF">H6B30_13855</name>
</gene>
<dbReference type="Gene3D" id="3.30.70.20">
    <property type="match status" value="1"/>
</dbReference>
<dbReference type="PROSITE" id="PS00198">
    <property type="entry name" value="4FE4S_FER_1"/>
    <property type="match status" value="1"/>
</dbReference>
<protein>
    <submittedName>
        <fullName evidence="5">4Fe-4S binding protein</fullName>
    </submittedName>
</protein>
<evidence type="ECO:0000313" key="6">
    <source>
        <dbReference type="Proteomes" id="UP000764045"/>
    </source>
</evidence>
<keyword evidence="3" id="KW-0411">Iron-sulfur</keyword>
<evidence type="ECO:0000256" key="3">
    <source>
        <dbReference type="ARBA" id="ARBA00023014"/>
    </source>
</evidence>
<dbReference type="InterPro" id="IPR029039">
    <property type="entry name" value="Flavoprotein-like_sf"/>
</dbReference>
<comment type="caution">
    <text evidence="5">The sequence shown here is derived from an EMBL/GenBank/DDBJ whole genome shotgun (WGS) entry which is preliminary data.</text>
</comment>
<dbReference type="InterPro" id="IPR017900">
    <property type="entry name" value="4Fe4S_Fe_S_CS"/>
</dbReference>
<dbReference type="RefSeq" id="WP_205111591.1">
    <property type="nucleotide sequence ID" value="NZ_CAWUJD010000001.1"/>
</dbReference>
<keyword evidence="1" id="KW-0479">Metal-binding</keyword>
<dbReference type="Proteomes" id="UP000764045">
    <property type="component" value="Unassembled WGS sequence"/>
</dbReference>
<dbReference type="Pfam" id="PF00037">
    <property type="entry name" value="Fer4"/>
    <property type="match status" value="1"/>
</dbReference>
<dbReference type="SUPFAM" id="SSF52218">
    <property type="entry name" value="Flavoproteins"/>
    <property type="match status" value="1"/>
</dbReference>
<proteinExistence type="predicted"/>
<accession>A0A939B467</accession>